<dbReference type="Gene3D" id="2.50.20.10">
    <property type="entry name" value="Lipoprotein localisation LolA/LolB/LppX"/>
    <property type="match status" value="1"/>
</dbReference>
<organism evidence="7 8">
    <name type="scientific">Thiohalocapsa halophila</name>
    <dbReference type="NCBI Taxonomy" id="69359"/>
    <lineage>
        <taxon>Bacteria</taxon>
        <taxon>Pseudomonadati</taxon>
        <taxon>Pseudomonadota</taxon>
        <taxon>Gammaproteobacteria</taxon>
        <taxon>Chromatiales</taxon>
        <taxon>Chromatiaceae</taxon>
        <taxon>Thiohalocapsa</taxon>
    </lineage>
</organism>
<evidence type="ECO:0000256" key="3">
    <source>
        <dbReference type="ARBA" id="ARBA00022729"/>
    </source>
</evidence>
<evidence type="ECO:0000313" key="8">
    <source>
        <dbReference type="Proteomes" id="UP000748752"/>
    </source>
</evidence>
<dbReference type="InterPro" id="IPR033436">
    <property type="entry name" value="MucB/RseB_C"/>
</dbReference>
<comment type="subcellular location">
    <subcellularLocation>
        <location evidence="1">Periplasm</location>
    </subcellularLocation>
</comment>
<evidence type="ECO:0008006" key="9">
    <source>
        <dbReference type="Google" id="ProtNLM"/>
    </source>
</evidence>
<evidence type="ECO:0000256" key="4">
    <source>
        <dbReference type="ARBA" id="ARBA00022764"/>
    </source>
</evidence>
<dbReference type="Pfam" id="PF17188">
    <property type="entry name" value="MucB_RseB_C"/>
    <property type="match status" value="1"/>
</dbReference>
<evidence type="ECO:0000256" key="1">
    <source>
        <dbReference type="ARBA" id="ARBA00004418"/>
    </source>
</evidence>
<name>A0ABS1CD35_9GAMM</name>
<evidence type="ECO:0000259" key="5">
    <source>
        <dbReference type="Pfam" id="PF03888"/>
    </source>
</evidence>
<dbReference type="Gene3D" id="3.30.200.100">
    <property type="entry name" value="MucB/RseB, C-terminal domain"/>
    <property type="match status" value="1"/>
</dbReference>
<dbReference type="PIRSF" id="PIRSF005427">
    <property type="entry name" value="RseB"/>
    <property type="match status" value="1"/>
</dbReference>
<reference evidence="7 8" key="1">
    <citation type="journal article" date="2020" name="Microorganisms">
        <title>Osmotic Adaptation and Compatible Solute Biosynthesis of Phototrophic Bacteria as Revealed from Genome Analyses.</title>
        <authorList>
            <person name="Imhoff J.F."/>
            <person name="Rahn T."/>
            <person name="Kunzel S."/>
            <person name="Keller A."/>
            <person name="Neulinger S.C."/>
        </authorList>
    </citation>
    <scope>NUCLEOTIDE SEQUENCE [LARGE SCALE GENOMIC DNA]</scope>
    <source>
        <strain evidence="7 8">DSM 6210</strain>
    </source>
</reference>
<dbReference type="EMBL" id="NRRV01000005">
    <property type="protein sequence ID" value="MBK1629805.1"/>
    <property type="molecule type" value="Genomic_DNA"/>
</dbReference>
<keyword evidence="3" id="KW-0732">Signal</keyword>
<keyword evidence="4" id="KW-0574">Periplasm</keyword>
<dbReference type="InterPro" id="IPR033434">
    <property type="entry name" value="MucB/RseB_N"/>
</dbReference>
<gene>
    <name evidence="7" type="ORF">CKO31_03415</name>
</gene>
<sequence length="347" mass="37622">MRRATMPTVRARVGAPMRLWCRVRRELRPLPLAALASLWLLWTASAHAGGDPRLLLERMNQALEQVQFEGTLVYLHGGDLAALRVSHRLNNGMPGDSLLSLTGPVRALSRHAQGVTCMLPDAAPLTVRKGHGHSRFLRSVPLDFPQLRRHYRIESLGRFRIAGRDTRVVGVHAKDDYRYGYRFYIDEASGLPLKVDLLTGDGQAIQQIMFTDIDIDLDAAGGQRAFAPPVDAPSQAPAAMTGSEAEAPQQAGVVATQLPPGFRIISRDRLVRDDGKDIHQRVASDGLASFSIYVEPPMHGALMGQSRLGAVTAAGGRVGGHQVTVVGEVPPATAQMVLEHIEVADSP</sequence>
<accession>A0ABS1CD35</accession>
<dbReference type="InterPro" id="IPR005588">
    <property type="entry name" value="MucB_RseB"/>
</dbReference>
<evidence type="ECO:0000256" key="2">
    <source>
        <dbReference type="ARBA" id="ARBA00008150"/>
    </source>
</evidence>
<dbReference type="Proteomes" id="UP000748752">
    <property type="component" value="Unassembled WGS sequence"/>
</dbReference>
<feature type="domain" description="MucB/RseB N-terminal" evidence="5">
    <location>
        <begin position="53"/>
        <end position="218"/>
    </location>
</feature>
<comment type="similarity">
    <text evidence="2">Belongs to the RseB family.</text>
</comment>
<dbReference type="Pfam" id="PF03888">
    <property type="entry name" value="MucB_RseB"/>
    <property type="match status" value="1"/>
</dbReference>
<feature type="domain" description="MucB/RseB C-terminal" evidence="6">
    <location>
        <begin position="254"/>
        <end position="342"/>
    </location>
</feature>
<dbReference type="InterPro" id="IPR038484">
    <property type="entry name" value="MucB/RseB_C_sf"/>
</dbReference>
<proteinExistence type="inferred from homology"/>
<dbReference type="CDD" id="cd16327">
    <property type="entry name" value="RseB"/>
    <property type="match status" value="1"/>
</dbReference>
<protein>
    <recommendedName>
        <fullName evidence="9">Transcriptional regulator</fullName>
    </recommendedName>
</protein>
<comment type="caution">
    <text evidence="7">The sequence shown here is derived from an EMBL/GenBank/DDBJ whole genome shotgun (WGS) entry which is preliminary data.</text>
</comment>
<dbReference type="PANTHER" id="PTHR38782">
    <property type="match status" value="1"/>
</dbReference>
<dbReference type="PANTHER" id="PTHR38782:SF1">
    <property type="entry name" value="SIGMA-E FACTOR REGULATORY PROTEIN RSEB"/>
    <property type="match status" value="1"/>
</dbReference>
<keyword evidence="8" id="KW-1185">Reference proteome</keyword>
<evidence type="ECO:0000313" key="7">
    <source>
        <dbReference type="EMBL" id="MBK1629805.1"/>
    </source>
</evidence>
<evidence type="ECO:0000259" key="6">
    <source>
        <dbReference type="Pfam" id="PF17188"/>
    </source>
</evidence>